<keyword evidence="2" id="KW-1185">Reference proteome</keyword>
<gene>
    <name evidence="1" type="ORF">Tco_0973781</name>
</gene>
<proteinExistence type="predicted"/>
<reference evidence="1" key="1">
    <citation type="journal article" date="2022" name="Int. J. Mol. Sci.">
        <title>Draft Genome of Tanacetum Coccineum: Genomic Comparison of Closely Related Tanacetum-Family Plants.</title>
        <authorList>
            <person name="Yamashiro T."/>
            <person name="Shiraishi A."/>
            <person name="Nakayama K."/>
            <person name="Satake H."/>
        </authorList>
    </citation>
    <scope>NUCLEOTIDE SEQUENCE</scope>
</reference>
<evidence type="ECO:0000313" key="1">
    <source>
        <dbReference type="EMBL" id="GJT47624.1"/>
    </source>
</evidence>
<organism evidence="1 2">
    <name type="scientific">Tanacetum coccineum</name>
    <dbReference type="NCBI Taxonomy" id="301880"/>
    <lineage>
        <taxon>Eukaryota</taxon>
        <taxon>Viridiplantae</taxon>
        <taxon>Streptophyta</taxon>
        <taxon>Embryophyta</taxon>
        <taxon>Tracheophyta</taxon>
        <taxon>Spermatophyta</taxon>
        <taxon>Magnoliopsida</taxon>
        <taxon>eudicotyledons</taxon>
        <taxon>Gunneridae</taxon>
        <taxon>Pentapetalae</taxon>
        <taxon>asterids</taxon>
        <taxon>campanulids</taxon>
        <taxon>Asterales</taxon>
        <taxon>Asteraceae</taxon>
        <taxon>Asteroideae</taxon>
        <taxon>Anthemideae</taxon>
        <taxon>Anthemidinae</taxon>
        <taxon>Tanacetum</taxon>
    </lineage>
</organism>
<dbReference type="Proteomes" id="UP001151760">
    <property type="component" value="Unassembled WGS sequence"/>
</dbReference>
<reference evidence="1" key="2">
    <citation type="submission" date="2022-01" db="EMBL/GenBank/DDBJ databases">
        <authorList>
            <person name="Yamashiro T."/>
            <person name="Shiraishi A."/>
            <person name="Satake H."/>
            <person name="Nakayama K."/>
        </authorList>
    </citation>
    <scope>NUCLEOTIDE SEQUENCE</scope>
</reference>
<accession>A0ABQ5E9Q4</accession>
<comment type="caution">
    <text evidence="1">The sequence shown here is derived from an EMBL/GenBank/DDBJ whole genome shotgun (WGS) entry which is preliminary data.</text>
</comment>
<name>A0ABQ5E9Q4_9ASTR</name>
<sequence>MGFLRDQTEDKFLLRENREWLDKRLCIASLGFHDVVLNVSNQHCDSDSICIDPVLLSPDDETCALRKPNANVSFLLDCSLRLSSGVRMGNFLKFSSENYIPFALYPGVAGYGECEYSGFPRGEARVPGLQCGAPQADSTSVAVLQRIADVAGAESEAEKLTLGCGNDKRAHQSDAAMAGARQKRVSLCLLGGLYIDWEETETPPSSNKRDREKATRHLRACQWNQLMGSFDMVYCAASRAGWRSRARSWPRKNGTTLSSRAERAVDAADYKASGHWAVLKYLEGAERLRGRRDKRWWNCMKRSADSACRTMTGGETGVTLIGVIMAGVLTFARLATDWAHWGPAGLFSHSRTWRILQRPTPKGLLRRGGEGAWLYYAVLVCSAHPRSDGLVPA</sequence>
<evidence type="ECO:0000313" key="2">
    <source>
        <dbReference type="Proteomes" id="UP001151760"/>
    </source>
</evidence>
<dbReference type="EMBL" id="BQNB010016083">
    <property type="protein sequence ID" value="GJT47624.1"/>
    <property type="molecule type" value="Genomic_DNA"/>
</dbReference>
<protein>
    <submittedName>
        <fullName evidence="1">Uncharacterized protein</fullName>
    </submittedName>
</protein>